<proteinExistence type="predicted"/>
<organism evidence="3 4">
    <name type="scientific">Hyaloscypha hepaticicola</name>
    <dbReference type="NCBI Taxonomy" id="2082293"/>
    <lineage>
        <taxon>Eukaryota</taxon>
        <taxon>Fungi</taxon>
        <taxon>Dikarya</taxon>
        <taxon>Ascomycota</taxon>
        <taxon>Pezizomycotina</taxon>
        <taxon>Leotiomycetes</taxon>
        <taxon>Helotiales</taxon>
        <taxon>Hyaloscyphaceae</taxon>
        <taxon>Hyaloscypha</taxon>
    </lineage>
</organism>
<dbReference type="Pfam" id="PF11905">
    <property type="entry name" value="DUF3425"/>
    <property type="match status" value="1"/>
</dbReference>
<feature type="compositionally biased region" description="Pro residues" evidence="1">
    <location>
        <begin position="1"/>
        <end position="10"/>
    </location>
</feature>
<keyword evidence="4" id="KW-1185">Reference proteome</keyword>
<dbReference type="AlphaFoldDB" id="A0A2J6QQT8"/>
<protein>
    <recommendedName>
        <fullName evidence="2">BZIP domain-containing protein</fullName>
    </recommendedName>
</protein>
<dbReference type="OrthoDB" id="5086080at2759"/>
<sequence length="493" mass="56400">MSESAPPNPPVVVSRKSKRKRSDDDLRQERKREADRMAQKISREKRKLYTDQLERTIKILSKEDGRAATRELMEEISLLRAENGCLRKIIDSVKSAVLSKAPNIPPDPLIHESPARSAGAEHFPNGDVRSSIGNAKSASNSTLEPNVWASNNIAQVEIETDIDREMCEDCLDSTANNNLESAIQYTDSWMDNMFSGSRNSTWPGLGPPWSRPSPSLLSTMMPISSRQVPTVQCKIWQRSNTIYSQVSKVSAACSSDALKLSSTYYAAAIFKAVIKGWATLSIQERSNPILRILRDIDQVFPRLDPTSRVAFMYKSHTVLKYHLKPEKCNLEQMPQWQRPIHSQNTKQHPIAIDFFVWPALRDRLIDTHHDYFTTSDFSIYFRNHYKFSWPFPFEDSYIYCRESNTYRLSPVFERYYRDLKYWGVEKPFLEKFPELAQDISLCLNDADPLYSVFYRLGVMGDVHEDAADAEGASSDSFTELAMAELFEDCPQVA</sequence>
<feature type="region of interest" description="Disordered" evidence="1">
    <location>
        <begin position="1"/>
        <end position="39"/>
    </location>
</feature>
<dbReference type="PANTHER" id="PTHR37012">
    <property type="entry name" value="B-ZIP TRANSCRIPTION FACTOR (EUROFUNG)-RELATED"/>
    <property type="match status" value="1"/>
</dbReference>
<accession>A0A2J6QQT8</accession>
<evidence type="ECO:0000313" key="3">
    <source>
        <dbReference type="EMBL" id="PMD28621.1"/>
    </source>
</evidence>
<dbReference type="CDD" id="cd14686">
    <property type="entry name" value="bZIP"/>
    <property type="match status" value="1"/>
</dbReference>
<dbReference type="InterPro" id="IPR021833">
    <property type="entry name" value="DUF3425"/>
</dbReference>
<feature type="compositionally biased region" description="Basic and acidic residues" evidence="1">
    <location>
        <begin position="21"/>
        <end position="39"/>
    </location>
</feature>
<feature type="region of interest" description="Disordered" evidence="1">
    <location>
        <begin position="114"/>
        <end position="142"/>
    </location>
</feature>
<dbReference type="GO" id="GO:0003700">
    <property type="term" value="F:DNA-binding transcription factor activity"/>
    <property type="evidence" value="ECO:0007669"/>
    <property type="project" value="InterPro"/>
</dbReference>
<feature type="compositionally biased region" description="Polar residues" evidence="1">
    <location>
        <begin position="131"/>
        <end position="142"/>
    </location>
</feature>
<gene>
    <name evidence="3" type="ORF">NA56DRAFT_696397</name>
</gene>
<dbReference type="PANTHER" id="PTHR37012:SF7">
    <property type="entry name" value="B-ZIP TRANSCRIPTION FACTOR (EUROFUNG)-RELATED"/>
    <property type="match status" value="1"/>
</dbReference>
<dbReference type="Proteomes" id="UP000235672">
    <property type="component" value="Unassembled WGS sequence"/>
</dbReference>
<evidence type="ECO:0000313" key="4">
    <source>
        <dbReference type="Proteomes" id="UP000235672"/>
    </source>
</evidence>
<reference evidence="3 4" key="1">
    <citation type="submission" date="2016-05" db="EMBL/GenBank/DDBJ databases">
        <title>A degradative enzymes factory behind the ericoid mycorrhizal symbiosis.</title>
        <authorList>
            <consortium name="DOE Joint Genome Institute"/>
            <person name="Martino E."/>
            <person name="Morin E."/>
            <person name="Grelet G."/>
            <person name="Kuo A."/>
            <person name="Kohler A."/>
            <person name="Daghino S."/>
            <person name="Barry K."/>
            <person name="Choi C."/>
            <person name="Cichocki N."/>
            <person name="Clum A."/>
            <person name="Copeland A."/>
            <person name="Hainaut M."/>
            <person name="Haridas S."/>
            <person name="Labutti K."/>
            <person name="Lindquist E."/>
            <person name="Lipzen A."/>
            <person name="Khouja H.-R."/>
            <person name="Murat C."/>
            <person name="Ohm R."/>
            <person name="Olson A."/>
            <person name="Spatafora J."/>
            <person name="Veneault-Fourrey C."/>
            <person name="Henrissat B."/>
            <person name="Grigoriev I."/>
            <person name="Martin F."/>
            <person name="Perotto S."/>
        </authorList>
    </citation>
    <scope>NUCLEOTIDE SEQUENCE [LARGE SCALE GENOMIC DNA]</scope>
    <source>
        <strain evidence="3 4">UAMH 7357</strain>
    </source>
</reference>
<dbReference type="InterPro" id="IPR004827">
    <property type="entry name" value="bZIP"/>
</dbReference>
<dbReference type="EMBL" id="KZ613464">
    <property type="protein sequence ID" value="PMD28621.1"/>
    <property type="molecule type" value="Genomic_DNA"/>
</dbReference>
<name>A0A2J6QQT8_9HELO</name>
<dbReference type="SMART" id="SM00338">
    <property type="entry name" value="BRLZ"/>
    <property type="match status" value="1"/>
</dbReference>
<evidence type="ECO:0000259" key="2">
    <source>
        <dbReference type="SMART" id="SM00338"/>
    </source>
</evidence>
<evidence type="ECO:0000256" key="1">
    <source>
        <dbReference type="SAM" id="MobiDB-lite"/>
    </source>
</evidence>
<feature type="domain" description="BZIP" evidence="2">
    <location>
        <begin position="23"/>
        <end position="85"/>
    </location>
</feature>